<dbReference type="OrthoDB" id="9802627at2"/>
<dbReference type="PANTHER" id="PTHR30023">
    <property type="entry name" value="D-ALANYL-D-ALANINE CARBOXYPEPTIDASE"/>
    <property type="match status" value="1"/>
</dbReference>
<dbReference type="InterPro" id="IPR012338">
    <property type="entry name" value="Beta-lactam/transpept-like"/>
</dbReference>
<dbReference type="RefSeq" id="WP_124857853.1">
    <property type="nucleotide sequence ID" value="NZ_JBEXYX010000001.1"/>
</dbReference>
<evidence type="ECO:0000256" key="2">
    <source>
        <dbReference type="ARBA" id="ARBA00022801"/>
    </source>
</evidence>
<dbReference type="SUPFAM" id="SSF56601">
    <property type="entry name" value="beta-lactamase/transpeptidase-like"/>
    <property type="match status" value="1"/>
</dbReference>
<sequence length="530" mass="55625">MHRRHFPRALALVALVALVATGATAAAPGATAESPTPATTNLRATIDTILADTRLAGAQASVVVVDTSTGQTLYDRNGDRRLVPASNTKLLTSTAALELLGPGHRFSTDVRASGKRRAGLLSGNLYLRGGGDPTMLAADYDALAAQVAADGVRVVTGNLVADDTRYDRTRLGPDWTWDDEPYYYAAQVSALTVAPDTDYDAGTVIVHAAPADRAGAPPVVTTTPATGYVRVDNRAQTVSDGETSISIEREHGGNTVVVTGQIAVGDEPASDWVTVWEPTGYAADVFRAALHRHGIRVLGRTVLGQPTPERAHPVARHDSMSLGELMTPFLKLSNNGHAEVLTKEIGRVLSGSGTWTAGLTAISEYVADSGMDTGKLRQRDGSGLSRRNLIPATEFVDLLSAVRAEPWFATWYAALPIAGQPERFVGGTLRSRMAGTPAAGNVHAKTGSLTGVSGLSGYVTSADGRLLAFSILLNNYLTASVKSLEDQIAVALAGFREGGASSARVARPAVPETPRTPEGVECSWVKPITC</sequence>
<reference evidence="4 5" key="1">
    <citation type="submission" date="2018-05" db="EMBL/GenBank/DDBJ databases">
        <title>Micromonospora from Atacama Desert.</title>
        <authorList>
            <person name="Carro L."/>
            <person name="Goodfellow M."/>
            <person name="Klenk H.-P."/>
        </authorList>
    </citation>
    <scope>NUCLEOTIDE SEQUENCE [LARGE SCALE GENOMIC DNA]</scope>
    <source>
        <strain evidence="4 5">LB32</strain>
    </source>
</reference>
<dbReference type="PRINTS" id="PR00922">
    <property type="entry name" value="DADACBPTASE3"/>
</dbReference>
<comment type="caution">
    <text evidence="4">The sequence shown here is derived from an EMBL/GenBank/DDBJ whole genome shotgun (WGS) entry which is preliminary data.</text>
</comment>
<keyword evidence="4" id="KW-0645">Protease</keyword>
<dbReference type="Pfam" id="PF02113">
    <property type="entry name" value="Peptidase_S13"/>
    <property type="match status" value="1"/>
</dbReference>
<dbReference type="NCBIfam" id="TIGR00666">
    <property type="entry name" value="PBP4"/>
    <property type="match status" value="1"/>
</dbReference>
<keyword evidence="3" id="KW-0732">Signal</keyword>
<dbReference type="EMBL" id="QGSY01000191">
    <property type="protein sequence ID" value="RQX08610.1"/>
    <property type="molecule type" value="Genomic_DNA"/>
</dbReference>
<keyword evidence="2" id="KW-0378">Hydrolase</keyword>
<evidence type="ECO:0000256" key="3">
    <source>
        <dbReference type="SAM" id="SignalP"/>
    </source>
</evidence>
<keyword evidence="4" id="KW-0121">Carboxypeptidase</keyword>
<dbReference type="GO" id="GO:0004185">
    <property type="term" value="F:serine-type carboxypeptidase activity"/>
    <property type="evidence" value="ECO:0007669"/>
    <property type="project" value="InterPro"/>
</dbReference>
<dbReference type="InterPro" id="IPR000667">
    <property type="entry name" value="Peptidase_S13"/>
</dbReference>
<accession>A0A3N9X6K4</accession>
<evidence type="ECO:0000313" key="4">
    <source>
        <dbReference type="EMBL" id="RQX08610.1"/>
    </source>
</evidence>
<dbReference type="Proteomes" id="UP000266889">
    <property type="component" value="Unassembled WGS sequence"/>
</dbReference>
<gene>
    <name evidence="4" type="primary">dacB</name>
    <name evidence="4" type="ORF">DLJ58_17815</name>
</gene>
<protein>
    <submittedName>
        <fullName evidence="4">D-alanyl-D-alanine carboxypeptidase/D-alanyl-D-alanine-endopeptidase</fullName>
    </submittedName>
</protein>
<dbReference type="AlphaFoldDB" id="A0A3N9X6K4"/>
<dbReference type="Gene3D" id="3.50.80.20">
    <property type="entry name" value="D-Ala-D-Ala carboxypeptidase C, peptidase S13"/>
    <property type="match status" value="1"/>
</dbReference>
<name>A0A3N9X6K4_9ACTN</name>
<dbReference type="PANTHER" id="PTHR30023:SF0">
    <property type="entry name" value="PENICILLIN-SENSITIVE CARBOXYPEPTIDASE A"/>
    <property type="match status" value="1"/>
</dbReference>
<feature type="chain" id="PRO_5018288983" evidence="3">
    <location>
        <begin position="26"/>
        <end position="530"/>
    </location>
</feature>
<proteinExistence type="inferred from homology"/>
<dbReference type="Gene3D" id="3.40.710.10">
    <property type="entry name" value="DD-peptidase/beta-lactamase superfamily"/>
    <property type="match status" value="2"/>
</dbReference>
<keyword evidence="5" id="KW-1185">Reference proteome</keyword>
<comment type="similarity">
    <text evidence="1">Belongs to the peptidase S13 family.</text>
</comment>
<dbReference type="GO" id="GO:0006508">
    <property type="term" value="P:proteolysis"/>
    <property type="evidence" value="ECO:0007669"/>
    <property type="project" value="InterPro"/>
</dbReference>
<evidence type="ECO:0000313" key="5">
    <source>
        <dbReference type="Proteomes" id="UP000266889"/>
    </source>
</evidence>
<organism evidence="4 5">
    <name type="scientific">Micromonospora arida</name>
    <dbReference type="NCBI Taxonomy" id="2203715"/>
    <lineage>
        <taxon>Bacteria</taxon>
        <taxon>Bacillati</taxon>
        <taxon>Actinomycetota</taxon>
        <taxon>Actinomycetes</taxon>
        <taxon>Micromonosporales</taxon>
        <taxon>Micromonosporaceae</taxon>
        <taxon>Micromonospora</taxon>
    </lineage>
</organism>
<dbReference type="GO" id="GO:0000270">
    <property type="term" value="P:peptidoglycan metabolic process"/>
    <property type="evidence" value="ECO:0007669"/>
    <property type="project" value="TreeGrafter"/>
</dbReference>
<evidence type="ECO:0000256" key="1">
    <source>
        <dbReference type="ARBA" id="ARBA00006096"/>
    </source>
</evidence>
<feature type="signal peptide" evidence="3">
    <location>
        <begin position="1"/>
        <end position="25"/>
    </location>
</feature>